<dbReference type="STRING" id="36849.OXPF_27000"/>
<feature type="domain" description="PNPLA" evidence="5">
    <location>
        <begin position="6"/>
        <end position="188"/>
    </location>
</feature>
<dbReference type="PANTHER" id="PTHR14226">
    <property type="entry name" value="NEUROPATHY TARGET ESTERASE/SWISS CHEESE D.MELANOGASTER"/>
    <property type="match status" value="1"/>
</dbReference>
<accession>A0A0N8NT49</accession>
<dbReference type="InterPro" id="IPR002641">
    <property type="entry name" value="PNPLA_dom"/>
</dbReference>
<evidence type="ECO:0000256" key="3">
    <source>
        <dbReference type="ARBA" id="ARBA00023098"/>
    </source>
</evidence>
<dbReference type="Pfam" id="PF01734">
    <property type="entry name" value="Patatin"/>
    <property type="match status" value="1"/>
</dbReference>
<dbReference type="OrthoDB" id="9770965at2"/>
<dbReference type="SUPFAM" id="SSF52151">
    <property type="entry name" value="FabD/lysophospholipase-like"/>
    <property type="match status" value="1"/>
</dbReference>
<dbReference type="PANTHER" id="PTHR14226:SF29">
    <property type="entry name" value="NEUROPATHY TARGET ESTERASE SWS"/>
    <property type="match status" value="1"/>
</dbReference>
<feature type="active site" description="Proton acceptor" evidence="4">
    <location>
        <position position="175"/>
    </location>
</feature>
<dbReference type="GO" id="GO:0016042">
    <property type="term" value="P:lipid catabolic process"/>
    <property type="evidence" value="ECO:0007669"/>
    <property type="project" value="UniProtKB-UniRule"/>
</dbReference>
<gene>
    <name evidence="6" type="primary">rssA_2</name>
    <name evidence="6" type="ORF">OXPF_27000</name>
</gene>
<evidence type="ECO:0000256" key="1">
    <source>
        <dbReference type="ARBA" id="ARBA00022801"/>
    </source>
</evidence>
<dbReference type="AlphaFoldDB" id="A0A0N8NT49"/>
<feature type="short sequence motif" description="DGA/G" evidence="4">
    <location>
        <begin position="175"/>
        <end position="177"/>
    </location>
</feature>
<evidence type="ECO:0000259" key="5">
    <source>
        <dbReference type="PROSITE" id="PS51635"/>
    </source>
</evidence>
<evidence type="ECO:0000313" key="7">
    <source>
        <dbReference type="Proteomes" id="UP000050326"/>
    </source>
</evidence>
<dbReference type="EMBL" id="LKET01000035">
    <property type="protein sequence ID" value="KPU43840.1"/>
    <property type="molecule type" value="Genomic_DNA"/>
</dbReference>
<evidence type="ECO:0000313" key="6">
    <source>
        <dbReference type="EMBL" id="KPU43840.1"/>
    </source>
</evidence>
<proteinExistence type="predicted"/>
<dbReference type="CDD" id="cd07209">
    <property type="entry name" value="Pat_hypo_Ecoli_Z1214_like"/>
    <property type="match status" value="1"/>
</dbReference>
<evidence type="ECO:0000256" key="2">
    <source>
        <dbReference type="ARBA" id="ARBA00022963"/>
    </source>
</evidence>
<dbReference type="RefSeq" id="WP_054875721.1">
    <property type="nucleotide sequence ID" value="NZ_LKET01000035.1"/>
</dbReference>
<protein>
    <submittedName>
        <fullName evidence="6">NTE family protein RssA</fullName>
    </submittedName>
</protein>
<dbReference type="GO" id="GO:0016787">
    <property type="term" value="F:hydrolase activity"/>
    <property type="evidence" value="ECO:0007669"/>
    <property type="project" value="UniProtKB-UniRule"/>
</dbReference>
<keyword evidence="1 4" id="KW-0378">Hydrolase</keyword>
<dbReference type="InterPro" id="IPR016035">
    <property type="entry name" value="Acyl_Trfase/lysoPLipase"/>
</dbReference>
<dbReference type="Proteomes" id="UP000050326">
    <property type="component" value="Unassembled WGS sequence"/>
</dbReference>
<keyword evidence="7" id="KW-1185">Reference proteome</keyword>
<dbReference type="PATRIC" id="fig|36849.3.peg.2855"/>
<feature type="short sequence motif" description="GXSXG" evidence="4">
    <location>
        <begin position="37"/>
        <end position="41"/>
    </location>
</feature>
<evidence type="ECO:0000256" key="4">
    <source>
        <dbReference type="PROSITE-ProRule" id="PRU01161"/>
    </source>
</evidence>
<comment type="caution">
    <text evidence="6">The sequence shown here is derived from an EMBL/GenBank/DDBJ whole genome shotgun (WGS) entry which is preliminary data.</text>
</comment>
<keyword evidence="3 4" id="KW-0443">Lipid metabolism</keyword>
<reference evidence="6 7" key="1">
    <citation type="submission" date="2015-09" db="EMBL/GenBank/DDBJ databases">
        <title>Genome sequence of Oxobacter pfennigii DSM 3222.</title>
        <authorList>
            <person name="Poehlein A."/>
            <person name="Bengelsdorf F.R."/>
            <person name="Schiel-Bengelsdorf B."/>
            <person name="Duerre P."/>
            <person name="Daniel R."/>
        </authorList>
    </citation>
    <scope>NUCLEOTIDE SEQUENCE [LARGE SCALE GENOMIC DNA]</scope>
    <source>
        <strain evidence="6 7">DSM 3222</strain>
    </source>
</reference>
<dbReference type="InterPro" id="IPR050301">
    <property type="entry name" value="NTE"/>
</dbReference>
<dbReference type="PROSITE" id="PS51635">
    <property type="entry name" value="PNPLA"/>
    <property type="match status" value="1"/>
</dbReference>
<sequence length="453" mass="50510">MSGYGVVLGGGGAKGAYEIGVWKALKGLNIPIKVITGTSVGALNGAAIVQGDYDAAWNLWTSLKMESVIKIEKAIAQANDAKDSLGLASTIRNFVKSGGLDVTPLKTMLQEILDEERIRKSPMDLGIVTFSLTDFKPVQLFKAEIPEGKLIDYLIASACFPAFKPHEIDDKKFIDGGVYNNIPLDLMKDKGVKDIIVVDVAGPGIVRKVNTDKLNVINIKNSGDLGGVLDFNGERSLINIEMGYLDTLKKFGKLKGSKYYFHSMAEAAVYKENYVKTINMEDFKKVYSFLGLDWGEKSSARNELIIYKIMKTLKQYSDGNLSWDTILPAMAEITAEQIGIERIKTYDLEELINEILEEYEKIKAGSDFDDYIKSIKNLILSRNQAEFNREVKKVLIEGKFLIYYNPDMNEKDEKVKNFRRFIAMAFPKVSIANMFISLLLSRTGSDSINRASS</sequence>
<name>A0A0N8NT49_9CLOT</name>
<organism evidence="6 7">
    <name type="scientific">Oxobacter pfennigii</name>
    <dbReference type="NCBI Taxonomy" id="36849"/>
    <lineage>
        <taxon>Bacteria</taxon>
        <taxon>Bacillati</taxon>
        <taxon>Bacillota</taxon>
        <taxon>Clostridia</taxon>
        <taxon>Eubacteriales</taxon>
        <taxon>Clostridiaceae</taxon>
        <taxon>Oxobacter</taxon>
    </lineage>
</organism>
<keyword evidence="2 4" id="KW-0442">Lipid degradation</keyword>
<dbReference type="Gene3D" id="3.40.1090.10">
    <property type="entry name" value="Cytosolic phospholipase A2 catalytic domain"/>
    <property type="match status" value="2"/>
</dbReference>
<feature type="short sequence motif" description="GXGXXG" evidence="4">
    <location>
        <begin position="10"/>
        <end position="15"/>
    </location>
</feature>
<feature type="active site" description="Nucleophile" evidence="4">
    <location>
        <position position="39"/>
    </location>
</feature>